<sequence length="127" mass="14647">MLLKISPYIGNDFPTYKFILYCTHTFNFPMLKMKRTELLLYLLLIWTIWAACQHDYNFIPTAQAIKAVTSNKSSLFYTLRSTRRHILANLGKYAKIYKPPSGPNPTGNHRPPSRAKPNRKSSSTIKP</sequence>
<name>A0A1J6KZX5_NICAT</name>
<dbReference type="AlphaFoldDB" id="A0A1J6KZX5"/>
<protein>
    <submittedName>
        <fullName evidence="2">Uncharacterized protein</fullName>
    </submittedName>
</protein>
<feature type="region of interest" description="Disordered" evidence="1">
    <location>
        <begin position="96"/>
        <end position="127"/>
    </location>
</feature>
<dbReference type="EMBL" id="MJEQ01002135">
    <property type="protein sequence ID" value="OIT28211.1"/>
    <property type="molecule type" value="Genomic_DNA"/>
</dbReference>
<comment type="caution">
    <text evidence="2">The sequence shown here is derived from an EMBL/GenBank/DDBJ whole genome shotgun (WGS) entry which is preliminary data.</text>
</comment>
<evidence type="ECO:0000256" key="1">
    <source>
        <dbReference type="SAM" id="MobiDB-lite"/>
    </source>
</evidence>
<dbReference type="Gramene" id="OIT28211">
    <property type="protein sequence ID" value="OIT28211"/>
    <property type="gene ID" value="A4A49_19211"/>
</dbReference>
<evidence type="ECO:0000313" key="3">
    <source>
        <dbReference type="Proteomes" id="UP000187609"/>
    </source>
</evidence>
<organism evidence="2 3">
    <name type="scientific">Nicotiana attenuata</name>
    <name type="common">Coyote tobacco</name>
    <dbReference type="NCBI Taxonomy" id="49451"/>
    <lineage>
        <taxon>Eukaryota</taxon>
        <taxon>Viridiplantae</taxon>
        <taxon>Streptophyta</taxon>
        <taxon>Embryophyta</taxon>
        <taxon>Tracheophyta</taxon>
        <taxon>Spermatophyta</taxon>
        <taxon>Magnoliopsida</taxon>
        <taxon>eudicotyledons</taxon>
        <taxon>Gunneridae</taxon>
        <taxon>Pentapetalae</taxon>
        <taxon>asterids</taxon>
        <taxon>lamiids</taxon>
        <taxon>Solanales</taxon>
        <taxon>Solanaceae</taxon>
        <taxon>Nicotianoideae</taxon>
        <taxon>Nicotianeae</taxon>
        <taxon>Nicotiana</taxon>
    </lineage>
</organism>
<accession>A0A1J6KZX5</accession>
<evidence type="ECO:0000313" key="2">
    <source>
        <dbReference type="EMBL" id="OIT28211.1"/>
    </source>
</evidence>
<reference evidence="2" key="1">
    <citation type="submission" date="2016-11" db="EMBL/GenBank/DDBJ databases">
        <title>The genome of Nicotiana attenuata.</title>
        <authorList>
            <person name="Xu S."/>
            <person name="Brockmoeller T."/>
            <person name="Gaquerel E."/>
            <person name="Navarro A."/>
            <person name="Kuhl H."/>
            <person name="Gase K."/>
            <person name="Ling Z."/>
            <person name="Zhou W."/>
            <person name="Kreitzer C."/>
            <person name="Stanke M."/>
            <person name="Tang H."/>
            <person name="Lyons E."/>
            <person name="Pandey P."/>
            <person name="Pandey S.P."/>
            <person name="Timmermann B."/>
            <person name="Baldwin I.T."/>
        </authorList>
    </citation>
    <scope>NUCLEOTIDE SEQUENCE [LARGE SCALE GENOMIC DNA]</scope>
    <source>
        <strain evidence="2">UT</strain>
    </source>
</reference>
<dbReference type="OMA" id="FILYCTH"/>
<gene>
    <name evidence="2" type="ORF">A4A49_19211</name>
</gene>
<keyword evidence="3" id="KW-1185">Reference proteome</keyword>
<dbReference type="Proteomes" id="UP000187609">
    <property type="component" value="Unassembled WGS sequence"/>
</dbReference>
<proteinExistence type="predicted"/>